<proteinExistence type="predicted"/>
<dbReference type="OrthoDB" id="5800476at2759"/>
<comment type="caution">
    <text evidence="2">The sequence shown here is derived from an EMBL/GenBank/DDBJ whole genome shotgun (WGS) entry which is preliminary data.</text>
</comment>
<dbReference type="PROSITE" id="PS50011">
    <property type="entry name" value="PROTEIN_KINASE_DOM"/>
    <property type="match status" value="1"/>
</dbReference>
<reference evidence="2 3" key="1">
    <citation type="submission" date="2016-02" db="EMBL/GenBank/DDBJ databases">
        <title>Discovery of a natural microsporidian pathogen with a broad tissue tropism in Caenorhabditis elegans.</title>
        <authorList>
            <person name="Luallen R.J."/>
            <person name="Reinke A.W."/>
            <person name="Tong L."/>
            <person name="Botts M.R."/>
            <person name="Felix M.-A."/>
            <person name="Troemel E.R."/>
        </authorList>
    </citation>
    <scope>NUCLEOTIDE SEQUENCE [LARGE SCALE GENOMIC DNA]</scope>
    <source>
        <strain evidence="2 3">JUm2807</strain>
    </source>
</reference>
<keyword evidence="3" id="KW-1185">Reference proteome</keyword>
<feature type="domain" description="Protein kinase" evidence="1">
    <location>
        <begin position="11"/>
        <end position="298"/>
    </location>
</feature>
<sequence>MNIHGACIGKFKVGAKISSGAYGDVYEAECQETSAKVALKIEKKSGSNQIRQECTMYKLLKSENNYICKLHHAGSVNISGAKKDVLAIDLLGPSLESLFNYCDRRFSLKTVLMLAEMIITRIEYLHYKHIIHRDIKPDNFAFGINPGEGDLGDKIAKNAFYIIDFGLSCFFRSPKTYIHIPFQEGRNLIGTVRYVSISTHEGMRQSRRDDLESLAYMLIYFIKGELPWQNIKASTKQEKYKKIGEVKSSTSIQKLCKDLDPVFAEFLTYTRKLLFDEMPNYLYMKKLFSSVMIRKNFVFDFGFDWCLKYATTKQPLLRNMKKKSNE</sequence>
<dbReference type="GeneID" id="93647751"/>
<dbReference type="VEuPathDB" id="MicrosporidiaDB:NEDG_01401"/>
<accession>A0A177EBX7</accession>
<dbReference type="CDD" id="cd14016">
    <property type="entry name" value="STKc_CK1"/>
    <property type="match status" value="1"/>
</dbReference>
<dbReference type="GO" id="GO:0004672">
    <property type="term" value="F:protein kinase activity"/>
    <property type="evidence" value="ECO:0007669"/>
    <property type="project" value="InterPro"/>
</dbReference>
<dbReference type="RefSeq" id="XP_067544007.1">
    <property type="nucleotide sequence ID" value="XM_067688819.1"/>
</dbReference>
<dbReference type="PANTHER" id="PTHR11909">
    <property type="entry name" value="CASEIN KINASE-RELATED"/>
    <property type="match status" value="1"/>
</dbReference>
<evidence type="ECO:0000313" key="2">
    <source>
        <dbReference type="EMBL" id="OAG29328.1"/>
    </source>
</evidence>
<evidence type="ECO:0000313" key="3">
    <source>
        <dbReference type="Proteomes" id="UP000185944"/>
    </source>
</evidence>
<protein>
    <recommendedName>
        <fullName evidence="1">Protein kinase domain-containing protein</fullName>
    </recommendedName>
</protein>
<dbReference type="STRING" id="1805483.A0A177EBX7"/>
<dbReference type="InterPro" id="IPR050235">
    <property type="entry name" value="CK1_Ser-Thr_kinase"/>
</dbReference>
<evidence type="ECO:0000259" key="1">
    <source>
        <dbReference type="PROSITE" id="PS50011"/>
    </source>
</evidence>
<dbReference type="Proteomes" id="UP000185944">
    <property type="component" value="Unassembled WGS sequence"/>
</dbReference>
<organism evidence="2 3">
    <name type="scientific">Nematocida displodere</name>
    <dbReference type="NCBI Taxonomy" id="1805483"/>
    <lineage>
        <taxon>Eukaryota</taxon>
        <taxon>Fungi</taxon>
        <taxon>Fungi incertae sedis</taxon>
        <taxon>Microsporidia</taxon>
        <taxon>Nematocida</taxon>
    </lineage>
</organism>
<dbReference type="AlphaFoldDB" id="A0A177EBX7"/>
<dbReference type="InterPro" id="IPR000719">
    <property type="entry name" value="Prot_kinase_dom"/>
</dbReference>
<dbReference type="EMBL" id="LTDL01000041">
    <property type="protein sequence ID" value="OAG29328.1"/>
    <property type="molecule type" value="Genomic_DNA"/>
</dbReference>
<dbReference type="Gene3D" id="1.10.510.10">
    <property type="entry name" value="Transferase(Phosphotransferase) domain 1"/>
    <property type="match status" value="1"/>
</dbReference>
<dbReference type="SMART" id="SM00220">
    <property type="entry name" value="S_TKc"/>
    <property type="match status" value="1"/>
</dbReference>
<dbReference type="GO" id="GO:0005524">
    <property type="term" value="F:ATP binding"/>
    <property type="evidence" value="ECO:0007669"/>
    <property type="project" value="InterPro"/>
</dbReference>
<gene>
    <name evidence="2" type="ORF">NEDG_01401</name>
</gene>
<dbReference type="Pfam" id="PF00069">
    <property type="entry name" value="Pkinase"/>
    <property type="match status" value="1"/>
</dbReference>
<dbReference type="SUPFAM" id="SSF56112">
    <property type="entry name" value="Protein kinase-like (PK-like)"/>
    <property type="match status" value="1"/>
</dbReference>
<name>A0A177EBX7_9MICR</name>
<dbReference type="InterPro" id="IPR011009">
    <property type="entry name" value="Kinase-like_dom_sf"/>
</dbReference>